<dbReference type="EMBL" id="KB637587">
    <property type="protein sequence ID" value="EMS15818.1"/>
    <property type="molecule type" value="Genomic_DNA"/>
</dbReference>
<dbReference type="Proteomes" id="UP000030780">
    <property type="component" value="Unassembled WGS sequence"/>
</dbReference>
<dbReference type="VEuPathDB" id="AmoebaDB:KM1_065300"/>
<proteinExistence type="predicted"/>
<organism evidence="1 2">
    <name type="scientific">Entamoeba histolytica HM-3:IMSS</name>
    <dbReference type="NCBI Taxonomy" id="885315"/>
    <lineage>
        <taxon>Eukaryota</taxon>
        <taxon>Amoebozoa</taxon>
        <taxon>Evosea</taxon>
        <taxon>Archamoebae</taxon>
        <taxon>Mastigamoebida</taxon>
        <taxon>Entamoebidae</taxon>
        <taxon>Entamoeba</taxon>
    </lineage>
</organism>
<evidence type="ECO:0000313" key="2">
    <source>
        <dbReference type="Proteomes" id="UP000030780"/>
    </source>
</evidence>
<protein>
    <submittedName>
        <fullName evidence="1">Uncharacterized protein</fullName>
    </submittedName>
</protein>
<reference evidence="1 2" key="1">
    <citation type="submission" date="2013-01" db="EMBL/GenBank/DDBJ databases">
        <authorList>
            <person name="Inman J."/>
            <person name="Zafar N."/>
            <person name="Lorenzi H."/>
            <person name="Caler E."/>
        </authorList>
    </citation>
    <scope>NUCLEOTIDE SEQUENCE [LARGE SCALE GENOMIC DNA]</scope>
    <source>
        <strain evidence="1 2">HM-3:IMSS</strain>
    </source>
</reference>
<name>M7X716_ENTHI</name>
<dbReference type="AlphaFoldDB" id="M7X716"/>
<gene>
    <name evidence="1" type="ORF">KM1_065300</name>
</gene>
<accession>M7X716</accession>
<sequence length="68" mass="7894">MNKKKEKQFQQDLSHLEAELFEIQTLLNQHQAKLDLIPSPQQDHRVRRGLFIGKRSSSITSESPPIIN</sequence>
<evidence type="ECO:0000313" key="1">
    <source>
        <dbReference type="EMBL" id="EMS15818.1"/>
    </source>
</evidence>